<evidence type="ECO:0000313" key="4">
    <source>
        <dbReference type="Proteomes" id="UP001056756"/>
    </source>
</evidence>
<protein>
    <submittedName>
        <fullName evidence="3">Flp pilus assembly complex ATPase component TadA</fullName>
    </submittedName>
</protein>
<comment type="similarity">
    <text evidence="1">Belongs to the GSP E family.</text>
</comment>
<dbReference type="EMBL" id="CP097899">
    <property type="protein sequence ID" value="URN92571.1"/>
    <property type="molecule type" value="Genomic_DNA"/>
</dbReference>
<dbReference type="SUPFAM" id="SSF52540">
    <property type="entry name" value="P-loop containing nucleoside triphosphate hydrolases"/>
    <property type="match status" value="1"/>
</dbReference>
<evidence type="ECO:0000256" key="1">
    <source>
        <dbReference type="ARBA" id="ARBA00006611"/>
    </source>
</evidence>
<dbReference type="Pfam" id="PF00437">
    <property type="entry name" value="T2SSE"/>
    <property type="match status" value="1"/>
</dbReference>
<dbReference type="InterPro" id="IPR027417">
    <property type="entry name" value="P-loop_NTPase"/>
</dbReference>
<name>A0A9J6Z972_9BACL</name>
<sequence>MSTPRGLNEEERKEYSESLNQAVLGFPDARQYILNIIADRLLKLHINEIEQYEHPYASLAEAIFSEVVGMHVLEVIIRDTDGLEEIQVVGTNIYTIIRGEVSLSPYRFEQLKEVERIQQNLVLFNNDQINMRKRWAEVMLRDGSRVTITGLGYTALPTLTIRFYTLRNIPLSQLANAPYRMMSPSMLTVFHLILQNRYNLVLIGPTNTGKTNLLKACIAELPAEERLVTIEGRYEMMISRDYPNRNIIEYEINEDDYLHSSNQAFKLALRQSPQRIIHAEIRDDDANIYVRACTRGHHGSMTTVHANQLEDVPEAIVDMCMLDGRGMDANRLAKRITQFVTEIGIQLQLVNGRRIITRIGRLQWDNDEVRVTDWVTYHPETDQWTIHWHYIRQELPHIEEGVS</sequence>
<accession>A0A9J6Z972</accession>
<reference evidence="3" key="1">
    <citation type="submission" date="2022-05" db="EMBL/GenBank/DDBJ databases">
        <title>Novel bacterial taxa in a minimal lignocellulolytic consortium and its capacity to transform plastics disclosed by genome-resolved metagenomics.</title>
        <authorList>
            <person name="Rodriguez C.A.D."/>
            <person name="Diaz-Garcia L."/>
            <person name="Herrera K."/>
            <person name="Tarazona N.A."/>
            <person name="Sproer C."/>
            <person name="Overmann J."/>
            <person name="Jimenez D.J."/>
        </authorList>
    </citation>
    <scope>NUCLEOTIDE SEQUENCE</scope>
    <source>
        <strain evidence="3">MAG5</strain>
    </source>
</reference>
<dbReference type="PANTHER" id="PTHR30486:SF6">
    <property type="entry name" value="TYPE IV PILUS RETRACTATION ATPASE PILT"/>
    <property type="match status" value="1"/>
</dbReference>
<dbReference type="Gene3D" id="3.40.50.300">
    <property type="entry name" value="P-loop containing nucleotide triphosphate hydrolases"/>
    <property type="match status" value="1"/>
</dbReference>
<dbReference type="PANTHER" id="PTHR30486">
    <property type="entry name" value="TWITCHING MOTILITY PROTEIN PILT"/>
    <property type="match status" value="1"/>
</dbReference>
<gene>
    <name evidence="3" type="primary">tadA</name>
    <name evidence="3" type="ORF">NAG76_11730</name>
</gene>
<dbReference type="Gene3D" id="3.30.450.380">
    <property type="match status" value="1"/>
</dbReference>
<dbReference type="GO" id="GO:0016887">
    <property type="term" value="F:ATP hydrolysis activity"/>
    <property type="evidence" value="ECO:0007669"/>
    <property type="project" value="InterPro"/>
</dbReference>
<organism evidence="3 4">
    <name type="scientific">Candidatus Pristimantibacillus lignocellulolyticus</name>
    <dbReference type="NCBI Taxonomy" id="2994561"/>
    <lineage>
        <taxon>Bacteria</taxon>
        <taxon>Bacillati</taxon>
        <taxon>Bacillota</taxon>
        <taxon>Bacilli</taxon>
        <taxon>Bacillales</taxon>
        <taxon>Paenibacillaceae</taxon>
        <taxon>Candidatus Pristimantibacillus</taxon>
    </lineage>
</organism>
<dbReference type="Proteomes" id="UP001056756">
    <property type="component" value="Chromosome"/>
</dbReference>
<dbReference type="AlphaFoldDB" id="A0A9J6Z972"/>
<dbReference type="InterPro" id="IPR050921">
    <property type="entry name" value="T4SS_GSP_E_ATPase"/>
</dbReference>
<evidence type="ECO:0000259" key="2">
    <source>
        <dbReference type="Pfam" id="PF00437"/>
    </source>
</evidence>
<feature type="domain" description="Bacterial type II secretion system protein E" evidence="2">
    <location>
        <begin position="152"/>
        <end position="331"/>
    </location>
</feature>
<evidence type="ECO:0000313" key="3">
    <source>
        <dbReference type="EMBL" id="URN92571.1"/>
    </source>
</evidence>
<proteinExistence type="inferred from homology"/>
<dbReference type="InterPro" id="IPR001482">
    <property type="entry name" value="T2SS/T4SS_dom"/>
</dbReference>
<dbReference type="KEGG" id="plig:NAG76_11730"/>